<dbReference type="RefSeq" id="WP_400881306.1">
    <property type="nucleotide sequence ID" value="NZ_JBIWXY010000001.1"/>
</dbReference>
<evidence type="ECO:0000259" key="1">
    <source>
        <dbReference type="Pfam" id="PF04324"/>
    </source>
</evidence>
<dbReference type="Gene3D" id="1.10.10.1100">
    <property type="entry name" value="BFD-like [2Fe-2S]-binding domain"/>
    <property type="match status" value="1"/>
</dbReference>
<evidence type="ECO:0000313" key="3">
    <source>
        <dbReference type="Proteomes" id="UP001617669"/>
    </source>
</evidence>
<name>A0ABW8GLE1_9PROT</name>
<keyword evidence="3" id="KW-1185">Reference proteome</keyword>
<organism evidence="2 3">
    <name type="scientific">Methylobacillus methanolivorans</name>
    <dbReference type="NCBI Taxonomy" id="1848927"/>
    <lineage>
        <taxon>Bacteria</taxon>
        <taxon>Pseudomonadati</taxon>
        <taxon>Pseudomonadota</taxon>
        <taxon>Betaproteobacteria</taxon>
        <taxon>Nitrosomonadales</taxon>
        <taxon>Methylophilaceae</taxon>
        <taxon>Methylobacillus</taxon>
    </lineage>
</organism>
<sequence>MTTPKDNPDDEVLCFCSGVKRGKIRALHQQGFDLQGIADMTGAMTGCGGCEWEIEYYLKELDQAQQDK</sequence>
<proteinExistence type="predicted"/>
<protein>
    <submittedName>
        <fullName evidence="2">(2Fe-2S)-binding protein</fullName>
    </submittedName>
</protein>
<dbReference type="EMBL" id="JBIWXY010000001">
    <property type="protein sequence ID" value="MFJ5446176.1"/>
    <property type="molecule type" value="Genomic_DNA"/>
</dbReference>
<gene>
    <name evidence="2" type="ORF">ACIKP9_08040</name>
</gene>
<comment type="caution">
    <text evidence="2">The sequence shown here is derived from an EMBL/GenBank/DDBJ whole genome shotgun (WGS) entry which is preliminary data.</text>
</comment>
<evidence type="ECO:0000313" key="2">
    <source>
        <dbReference type="EMBL" id="MFJ5446176.1"/>
    </source>
</evidence>
<accession>A0ABW8GLE1</accession>
<reference evidence="2 3" key="1">
    <citation type="submission" date="2024-11" db="EMBL/GenBank/DDBJ databases">
        <authorList>
            <person name="Kaparullina E.N."/>
            <person name="Delegan Y.A."/>
            <person name="Doronina N.V."/>
        </authorList>
    </citation>
    <scope>NUCLEOTIDE SEQUENCE [LARGE SCALE GENOMIC DNA]</scope>
    <source>
        <strain evidence="2 3">7sh_L</strain>
    </source>
</reference>
<feature type="domain" description="BFD-like [2Fe-2S]-binding" evidence="1">
    <location>
        <begin position="13"/>
        <end position="60"/>
    </location>
</feature>
<dbReference type="InterPro" id="IPR041854">
    <property type="entry name" value="BFD-like_2Fe2S-bd_dom_sf"/>
</dbReference>
<dbReference type="Pfam" id="PF04324">
    <property type="entry name" value="Fer2_BFD"/>
    <property type="match status" value="1"/>
</dbReference>
<dbReference type="Proteomes" id="UP001617669">
    <property type="component" value="Unassembled WGS sequence"/>
</dbReference>
<dbReference type="InterPro" id="IPR007419">
    <property type="entry name" value="BFD-like_2Fe2S-bd_dom"/>
</dbReference>